<dbReference type="EMBL" id="PDNU01000079">
    <property type="protein sequence ID" value="PHK92977.1"/>
    <property type="molecule type" value="Genomic_DNA"/>
</dbReference>
<dbReference type="AlphaFoldDB" id="A0A2C7A8Q7"/>
<evidence type="ECO:0000313" key="2">
    <source>
        <dbReference type="EMBL" id="PHK92977.1"/>
    </source>
</evidence>
<name>A0A2C7A8Q7_9PROT</name>
<evidence type="ECO:0000256" key="1">
    <source>
        <dbReference type="SAM" id="MobiDB-lite"/>
    </source>
</evidence>
<reference evidence="2 3" key="1">
    <citation type="submission" date="2017-10" db="EMBL/GenBank/DDBJ databases">
        <authorList>
            <person name="Banno H."/>
            <person name="Chua N.-H."/>
        </authorList>
    </citation>
    <scope>NUCLEOTIDE SEQUENCE [LARGE SCALE GENOMIC DNA]</scope>
    <source>
        <strain evidence="2 3">YW11</strain>
    </source>
</reference>
<accession>A0A2C7A8Q7</accession>
<protein>
    <submittedName>
        <fullName evidence="2">Uncharacterized protein</fullName>
    </submittedName>
</protein>
<dbReference type="RefSeq" id="WP_099097442.1">
    <property type="nucleotide sequence ID" value="NZ_PDNU01000079.1"/>
</dbReference>
<evidence type="ECO:0000313" key="3">
    <source>
        <dbReference type="Proteomes" id="UP000223527"/>
    </source>
</evidence>
<feature type="region of interest" description="Disordered" evidence="1">
    <location>
        <begin position="78"/>
        <end position="99"/>
    </location>
</feature>
<dbReference type="OrthoDB" id="9832344at2"/>
<dbReference type="Proteomes" id="UP000223527">
    <property type="component" value="Unassembled WGS sequence"/>
</dbReference>
<organism evidence="2 3">
    <name type="scientific">Teichococcus rhizosphaerae</name>
    <dbReference type="NCBI Taxonomy" id="1335062"/>
    <lineage>
        <taxon>Bacteria</taxon>
        <taxon>Pseudomonadati</taxon>
        <taxon>Pseudomonadota</taxon>
        <taxon>Alphaproteobacteria</taxon>
        <taxon>Acetobacterales</taxon>
        <taxon>Roseomonadaceae</taxon>
        <taxon>Roseomonas</taxon>
    </lineage>
</organism>
<gene>
    <name evidence="2" type="ORF">CR162_21025</name>
</gene>
<proteinExistence type="predicted"/>
<comment type="caution">
    <text evidence="2">The sequence shown here is derived from an EMBL/GenBank/DDBJ whole genome shotgun (WGS) entry which is preliminary data.</text>
</comment>
<keyword evidence="3" id="KW-1185">Reference proteome</keyword>
<sequence>MASDMERYQEFVDWLREAGGYKTVEVRRLVRWKGLKQSQAGVQIIEGKMFDEAAAQVWVYDNLGSAIMAFHGWIDKEPEPRGWISHQPSGRRQDRKVFE</sequence>